<evidence type="ECO:0000313" key="14">
    <source>
        <dbReference type="Proteomes" id="UP000830542"/>
    </source>
</evidence>
<dbReference type="PANTHER" id="PTHR43643">
    <property type="entry name" value="HISTIDINOL-PHOSPHATE AMINOTRANSFERASE 2"/>
    <property type="match status" value="1"/>
</dbReference>
<proteinExistence type="inferred from homology"/>
<dbReference type="InterPro" id="IPR004839">
    <property type="entry name" value="Aminotransferase_I/II_large"/>
</dbReference>
<dbReference type="CDD" id="cd00609">
    <property type="entry name" value="AAT_like"/>
    <property type="match status" value="1"/>
</dbReference>
<dbReference type="EMBL" id="BAAADN010000047">
    <property type="protein sequence ID" value="GAA0470679.1"/>
    <property type="molecule type" value="Genomic_DNA"/>
</dbReference>
<evidence type="ECO:0000256" key="6">
    <source>
        <dbReference type="ARBA" id="ARBA00022679"/>
    </source>
</evidence>
<keyword evidence="5 10" id="KW-0028">Amino-acid biosynthesis</keyword>
<dbReference type="PANTHER" id="PTHR43643:SF6">
    <property type="entry name" value="HISTIDINOL-PHOSPHATE AMINOTRANSFERASE"/>
    <property type="match status" value="1"/>
</dbReference>
<dbReference type="InterPro" id="IPR050106">
    <property type="entry name" value="HistidinolP_aminotransfase"/>
</dbReference>
<keyword evidence="14" id="KW-1185">Reference proteome</keyword>
<keyword evidence="4 10" id="KW-0032">Aminotransferase</keyword>
<dbReference type="GO" id="GO:0004400">
    <property type="term" value="F:histidinol-phosphate transaminase activity"/>
    <property type="evidence" value="ECO:0007669"/>
    <property type="project" value="UniProtKB-UniRule"/>
</dbReference>
<sequence>MQPRDLSDHAVYAAGRGSEEVARELGLDPAELVTLSSNENPHGPSPAAAAAIRDGAATVHSYPKSAHTDLTERIAERWAIEPNQVWLANGGDGALDYLSRALLDPGDSVLVSRPGFAYYAMSARYHHGRVNTYELAQSEGFAQTAETVLDAYDGERIVYLTSPHNPTGTTACLDTIEEIAEKTNDETLTVVDEAYGEFADVSSALALVEGQDGWDARDDVAVLRTFSKVYGLAGVRLGYALVPDEWAEAYERVNTPFAASAIACRAGLAALDDHEHVEETVESVRWAREFMSDELDAETYPSAGNFVLVEVGDATAVAEAAKRRGVIVRDCSSFGLADCIRISCGTETETRRAVETINEVLA</sequence>
<dbReference type="Proteomes" id="UP000830542">
    <property type="component" value="Chromosome"/>
</dbReference>
<dbReference type="InterPro" id="IPR005861">
    <property type="entry name" value="HisP_aminotrans"/>
</dbReference>
<accession>A0AAX3AQH8</accession>
<dbReference type="InterPro" id="IPR015422">
    <property type="entry name" value="PyrdxlP-dep_Trfase_small"/>
</dbReference>
<dbReference type="SUPFAM" id="SSF53383">
    <property type="entry name" value="PLP-dependent transferases"/>
    <property type="match status" value="1"/>
</dbReference>
<name>A0AAX3AQH8_HALDO</name>
<dbReference type="KEGG" id="hdo:MUK72_07270"/>
<comment type="pathway">
    <text evidence="2 10">Amino-acid biosynthesis; L-histidine biosynthesis; L-histidine from 5-phospho-alpha-D-ribose 1-diphosphate: step 7/9.</text>
</comment>
<evidence type="ECO:0000256" key="9">
    <source>
        <dbReference type="ARBA" id="ARBA00047481"/>
    </source>
</evidence>
<keyword evidence="8 10" id="KW-0368">Histidine biosynthesis</keyword>
<dbReference type="AlphaFoldDB" id="A0AAX3AQH8"/>
<comment type="catalytic activity">
    <reaction evidence="9 10">
        <text>L-histidinol phosphate + 2-oxoglutarate = 3-(imidazol-4-yl)-2-oxopropyl phosphate + L-glutamate</text>
        <dbReference type="Rhea" id="RHEA:23744"/>
        <dbReference type="ChEBI" id="CHEBI:16810"/>
        <dbReference type="ChEBI" id="CHEBI:29985"/>
        <dbReference type="ChEBI" id="CHEBI:57766"/>
        <dbReference type="ChEBI" id="CHEBI:57980"/>
        <dbReference type="EC" id="2.6.1.9"/>
    </reaction>
</comment>
<organism evidence="13 14">
    <name type="scientific">Halococcus dombrowskii</name>
    <dbReference type="NCBI Taxonomy" id="179637"/>
    <lineage>
        <taxon>Archaea</taxon>
        <taxon>Methanobacteriati</taxon>
        <taxon>Methanobacteriota</taxon>
        <taxon>Stenosarchaea group</taxon>
        <taxon>Halobacteria</taxon>
        <taxon>Halobacteriales</taxon>
        <taxon>Halococcaceae</taxon>
        <taxon>Halococcus</taxon>
    </lineage>
</organism>
<dbReference type="Pfam" id="PF00155">
    <property type="entry name" value="Aminotran_1_2"/>
    <property type="match status" value="1"/>
</dbReference>
<evidence type="ECO:0000256" key="8">
    <source>
        <dbReference type="ARBA" id="ARBA00023102"/>
    </source>
</evidence>
<dbReference type="NCBIfam" id="TIGR01141">
    <property type="entry name" value="hisC"/>
    <property type="match status" value="1"/>
</dbReference>
<dbReference type="EMBL" id="CP095005">
    <property type="protein sequence ID" value="UOO96498.1"/>
    <property type="molecule type" value="Genomic_DNA"/>
</dbReference>
<protein>
    <recommendedName>
        <fullName evidence="10">Histidinol-phosphate aminotransferase</fullName>
        <ecNumber evidence="10">2.6.1.9</ecNumber>
    </recommendedName>
    <alternativeName>
        <fullName evidence="10">Imidazole acetol-phosphate transaminase</fullName>
    </alternativeName>
</protein>
<evidence type="ECO:0000256" key="4">
    <source>
        <dbReference type="ARBA" id="ARBA00022576"/>
    </source>
</evidence>
<evidence type="ECO:0000313" key="12">
    <source>
        <dbReference type="EMBL" id="GAA0470679.1"/>
    </source>
</evidence>
<reference evidence="13" key="2">
    <citation type="submission" date="2022-04" db="EMBL/GenBank/DDBJ databases">
        <title>Sequencing and genomic assembly of Halococcus dombrowskii.</title>
        <authorList>
            <person name="Lim S.W."/>
            <person name="MacLea K.S."/>
        </authorList>
    </citation>
    <scope>NUCLEOTIDE SEQUENCE</scope>
    <source>
        <strain evidence="13">H4</strain>
    </source>
</reference>
<evidence type="ECO:0000313" key="13">
    <source>
        <dbReference type="EMBL" id="UOO96498.1"/>
    </source>
</evidence>
<dbReference type="InterPro" id="IPR015424">
    <property type="entry name" value="PyrdxlP-dep_Trfase"/>
</dbReference>
<evidence type="ECO:0000256" key="5">
    <source>
        <dbReference type="ARBA" id="ARBA00022605"/>
    </source>
</evidence>
<evidence type="ECO:0000256" key="7">
    <source>
        <dbReference type="ARBA" id="ARBA00022898"/>
    </source>
</evidence>
<evidence type="ECO:0000256" key="1">
    <source>
        <dbReference type="ARBA" id="ARBA00001933"/>
    </source>
</evidence>
<dbReference type="GeneID" id="71761636"/>
<comment type="cofactor">
    <cofactor evidence="1 10">
        <name>pyridoxal 5'-phosphate</name>
        <dbReference type="ChEBI" id="CHEBI:597326"/>
    </cofactor>
</comment>
<dbReference type="HAMAP" id="MF_01023">
    <property type="entry name" value="HisC_aminotrans_2"/>
    <property type="match status" value="1"/>
</dbReference>
<evidence type="ECO:0000256" key="10">
    <source>
        <dbReference type="HAMAP-Rule" id="MF_01023"/>
    </source>
</evidence>
<evidence type="ECO:0000256" key="3">
    <source>
        <dbReference type="ARBA" id="ARBA00007970"/>
    </source>
</evidence>
<reference evidence="12" key="3">
    <citation type="submission" date="2023-12" db="EMBL/GenBank/DDBJ databases">
        <authorList>
            <person name="Sun Q."/>
            <person name="Inoue M."/>
        </authorList>
    </citation>
    <scope>NUCLEOTIDE SEQUENCE</scope>
    <source>
        <strain evidence="12">JCM 12289</strain>
    </source>
</reference>
<comment type="similarity">
    <text evidence="3 10">Belongs to the class-II pyridoxal-phosphate-dependent aminotransferase family. Histidinol-phosphate aminotransferase subfamily.</text>
</comment>
<reference evidence="12" key="1">
    <citation type="journal article" date="2014" name="Int. J. Syst. Evol. Microbiol.">
        <title>Complete genome sequence of Corynebacterium casei LMG S-19264T (=DSM 44701T), isolated from a smear-ripened cheese.</title>
        <authorList>
            <consortium name="US DOE Joint Genome Institute (JGI-PGF)"/>
            <person name="Walter F."/>
            <person name="Albersmeier A."/>
            <person name="Kalinowski J."/>
            <person name="Ruckert C."/>
        </authorList>
    </citation>
    <scope>NUCLEOTIDE SEQUENCE</scope>
    <source>
        <strain evidence="12">JCM 12289</strain>
    </source>
</reference>
<dbReference type="Gene3D" id="3.40.640.10">
    <property type="entry name" value="Type I PLP-dependent aspartate aminotransferase-like (Major domain)"/>
    <property type="match status" value="1"/>
</dbReference>
<gene>
    <name evidence="10 13" type="primary">hisC</name>
    <name evidence="12" type="ORF">GCM10008985_29520</name>
    <name evidence="13" type="ORF">MUK72_07270</name>
</gene>
<keyword evidence="6 10" id="KW-0808">Transferase</keyword>
<keyword evidence="7 10" id="KW-0663">Pyridoxal phosphate</keyword>
<dbReference type="InterPro" id="IPR015421">
    <property type="entry name" value="PyrdxlP-dep_Trfase_major"/>
</dbReference>
<dbReference type="Proteomes" id="UP001500962">
    <property type="component" value="Unassembled WGS sequence"/>
</dbReference>
<feature type="modified residue" description="N6-(pyridoxal phosphate)lysine" evidence="10">
    <location>
        <position position="228"/>
    </location>
</feature>
<evidence type="ECO:0000256" key="2">
    <source>
        <dbReference type="ARBA" id="ARBA00005011"/>
    </source>
</evidence>
<dbReference type="GO" id="GO:0030170">
    <property type="term" value="F:pyridoxal phosphate binding"/>
    <property type="evidence" value="ECO:0007669"/>
    <property type="project" value="InterPro"/>
</dbReference>
<dbReference type="GO" id="GO:0000105">
    <property type="term" value="P:L-histidine biosynthetic process"/>
    <property type="evidence" value="ECO:0007669"/>
    <property type="project" value="UniProtKB-UniRule"/>
</dbReference>
<feature type="domain" description="Aminotransferase class I/classII large" evidence="11">
    <location>
        <begin position="31"/>
        <end position="357"/>
    </location>
</feature>
<dbReference type="RefSeq" id="WP_244705252.1">
    <property type="nucleotide sequence ID" value="NZ_BAAADN010000047.1"/>
</dbReference>
<evidence type="ECO:0000259" key="11">
    <source>
        <dbReference type="Pfam" id="PF00155"/>
    </source>
</evidence>
<dbReference type="EC" id="2.6.1.9" evidence="10"/>
<dbReference type="Gene3D" id="3.90.1150.10">
    <property type="entry name" value="Aspartate Aminotransferase, domain 1"/>
    <property type="match status" value="1"/>
</dbReference>